<keyword evidence="3" id="KW-1185">Reference proteome</keyword>
<dbReference type="AlphaFoldDB" id="A0AAW1YMS0"/>
<keyword evidence="1" id="KW-0812">Transmembrane</keyword>
<dbReference type="Proteomes" id="UP001457282">
    <property type="component" value="Unassembled WGS sequence"/>
</dbReference>
<evidence type="ECO:0000313" key="2">
    <source>
        <dbReference type="EMBL" id="KAK9949765.1"/>
    </source>
</evidence>
<reference evidence="2 3" key="1">
    <citation type="journal article" date="2023" name="G3 (Bethesda)">
        <title>A chromosome-length genome assembly and annotation of blackberry (Rubus argutus, cv. 'Hillquist').</title>
        <authorList>
            <person name="Bruna T."/>
            <person name="Aryal R."/>
            <person name="Dudchenko O."/>
            <person name="Sargent D.J."/>
            <person name="Mead D."/>
            <person name="Buti M."/>
            <person name="Cavallini A."/>
            <person name="Hytonen T."/>
            <person name="Andres J."/>
            <person name="Pham M."/>
            <person name="Weisz D."/>
            <person name="Mascagni F."/>
            <person name="Usai G."/>
            <person name="Natali L."/>
            <person name="Bassil N."/>
            <person name="Fernandez G.E."/>
            <person name="Lomsadze A."/>
            <person name="Armour M."/>
            <person name="Olukolu B."/>
            <person name="Poorten T."/>
            <person name="Britton C."/>
            <person name="Davik J."/>
            <person name="Ashrafi H."/>
            <person name="Aiden E.L."/>
            <person name="Borodovsky M."/>
            <person name="Worthington M."/>
        </authorList>
    </citation>
    <scope>NUCLEOTIDE SEQUENCE [LARGE SCALE GENOMIC DNA]</scope>
    <source>
        <strain evidence="2">PI 553951</strain>
    </source>
</reference>
<gene>
    <name evidence="2" type="ORF">M0R45_005279</name>
</gene>
<name>A0AAW1YMS0_RUBAR</name>
<accession>A0AAW1YMS0</accession>
<protein>
    <submittedName>
        <fullName evidence="2">Uncharacterized protein</fullName>
    </submittedName>
</protein>
<organism evidence="2 3">
    <name type="scientific">Rubus argutus</name>
    <name type="common">Southern blackberry</name>
    <dbReference type="NCBI Taxonomy" id="59490"/>
    <lineage>
        <taxon>Eukaryota</taxon>
        <taxon>Viridiplantae</taxon>
        <taxon>Streptophyta</taxon>
        <taxon>Embryophyta</taxon>
        <taxon>Tracheophyta</taxon>
        <taxon>Spermatophyta</taxon>
        <taxon>Magnoliopsida</taxon>
        <taxon>eudicotyledons</taxon>
        <taxon>Gunneridae</taxon>
        <taxon>Pentapetalae</taxon>
        <taxon>rosids</taxon>
        <taxon>fabids</taxon>
        <taxon>Rosales</taxon>
        <taxon>Rosaceae</taxon>
        <taxon>Rosoideae</taxon>
        <taxon>Rosoideae incertae sedis</taxon>
        <taxon>Rubus</taxon>
    </lineage>
</organism>
<evidence type="ECO:0000313" key="3">
    <source>
        <dbReference type="Proteomes" id="UP001457282"/>
    </source>
</evidence>
<feature type="transmembrane region" description="Helical" evidence="1">
    <location>
        <begin position="35"/>
        <end position="56"/>
    </location>
</feature>
<keyword evidence="1" id="KW-1133">Transmembrane helix</keyword>
<keyword evidence="1" id="KW-0472">Membrane</keyword>
<dbReference type="EMBL" id="JBEDUW010000001">
    <property type="protein sequence ID" value="KAK9949765.1"/>
    <property type="molecule type" value="Genomic_DNA"/>
</dbReference>
<evidence type="ECO:0000256" key="1">
    <source>
        <dbReference type="SAM" id="Phobius"/>
    </source>
</evidence>
<proteinExistence type="predicted"/>
<comment type="caution">
    <text evidence="2">The sequence shown here is derived from an EMBL/GenBank/DDBJ whole genome shotgun (WGS) entry which is preliminary data.</text>
</comment>
<sequence length="99" mass="9704">MARKLGLGEEADRLSLIFVPENYSDSKGLLHQSPLLFMILVSLSLISMVIFACGGGGNKKKSKKKRGSPCGCGSYGGAGCEGGGCGGGGCGGGCGGGGS</sequence>